<keyword evidence="1" id="KW-0695">RNA-directed DNA polymerase</keyword>
<keyword evidence="1" id="KW-0548">Nucleotidyltransferase</keyword>
<keyword evidence="2" id="KW-1185">Reference proteome</keyword>
<keyword evidence="1" id="KW-0808">Transferase</keyword>
<protein>
    <submittedName>
        <fullName evidence="1">Reverse transcriptase</fullName>
    </submittedName>
</protein>
<dbReference type="Proteomes" id="UP000325315">
    <property type="component" value="Unassembled WGS sequence"/>
</dbReference>
<sequence length="262" mass="30802">MTPLGMNPYQLVFGKAYHLPLELENRAHWALKQLNFDLKQASERRMLQLDELEELRLFSYENAKMCKGRSKRWHDSHTQPPESKEGQKVLLFNSRLKLFLGKLKYQWKGPYTIYRVYPYGAIELYDNYGGTFKVNGQCLKHYGMVRGSNLAQSEFEAQDIKKKGKIHTLLPLPLLAAHFSFFFSETIYYRRKKITEAPSLLLQNYRCYHRKLPLLSHAVVTTAPFLPSQDFHPNKSLLTLPISLFPLMQKLYQILKKRYHVS</sequence>
<evidence type="ECO:0000313" key="2">
    <source>
        <dbReference type="Proteomes" id="UP000325315"/>
    </source>
</evidence>
<name>A0A5B6VXL4_9ROSI</name>
<reference evidence="2" key="1">
    <citation type="journal article" date="2019" name="Plant Biotechnol. J.">
        <title>Genome sequencing of the Australian wild diploid species Gossypium australe highlights disease resistance and delayed gland morphogenesis.</title>
        <authorList>
            <person name="Cai Y."/>
            <person name="Cai X."/>
            <person name="Wang Q."/>
            <person name="Wang P."/>
            <person name="Zhang Y."/>
            <person name="Cai C."/>
            <person name="Xu Y."/>
            <person name="Wang K."/>
            <person name="Zhou Z."/>
            <person name="Wang C."/>
            <person name="Geng S."/>
            <person name="Li B."/>
            <person name="Dong Q."/>
            <person name="Hou Y."/>
            <person name="Wang H."/>
            <person name="Ai P."/>
            <person name="Liu Z."/>
            <person name="Yi F."/>
            <person name="Sun M."/>
            <person name="An G."/>
            <person name="Cheng J."/>
            <person name="Zhang Y."/>
            <person name="Shi Q."/>
            <person name="Xie Y."/>
            <person name="Shi X."/>
            <person name="Chang Y."/>
            <person name="Huang F."/>
            <person name="Chen Y."/>
            <person name="Hong S."/>
            <person name="Mi L."/>
            <person name="Sun Q."/>
            <person name="Zhang L."/>
            <person name="Zhou B."/>
            <person name="Peng R."/>
            <person name="Zhang X."/>
            <person name="Liu F."/>
        </authorList>
    </citation>
    <scope>NUCLEOTIDE SEQUENCE [LARGE SCALE GENOMIC DNA]</scope>
    <source>
        <strain evidence="2">cv. PA1801</strain>
    </source>
</reference>
<dbReference type="OrthoDB" id="1723222at2759"/>
<gene>
    <name evidence="1" type="ORF">EPI10_024102</name>
</gene>
<comment type="caution">
    <text evidence="1">The sequence shown here is derived from an EMBL/GenBank/DDBJ whole genome shotgun (WGS) entry which is preliminary data.</text>
</comment>
<dbReference type="GO" id="GO:0003964">
    <property type="term" value="F:RNA-directed DNA polymerase activity"/>
    <property type="evidence" value="ECO:0007669"/>
    <property type="project" value="UniProtKB-KW"/>
</dbReference>
<dbReference type="EMBL" id="SMMG02000005">
    <property type="protein sequence ID" value="KAA3473745.1"/>
    <property type="molecule type" value="Genomic_DNA"/>
</dbReference>
<accession>A0A5B6VXL4</accession>
<organism evidence="1 2">
    <name type="scientific">Gossypium australe</name>
    <dbReference type="NCBI Taxonomy" id="47621"/>
    <lineage>
        <taxon>Eukaryota</taxon>
        <taxon>Viridiplantae</taxon>
        <taxon>Streptophyta</taxon>
        <taxon>Embryophyta</taxon>
        <taxon>Tracheophyta</taxon>
        <taxon>Spermatophyta</taxon>
        <taxon>Magnoliopsida</taxon>
        <taxon>eudicotyledons</taxon>
        <taxon>Gunneridae</taxon>
        <taxon>Pentapetalae</taxon>
        <taxon>rosids</taxon>
        <taxon>malvids</taxon>
        <taxon>Malvales</taxon>
        <taxon>Malvaceae</taxon>
        <taxon>Malvoideae</taxon>
        <taxon>Gossypium</taxon>
    </lineage>
</organism>
<proteinExistence type="predicted"/>
<dbReference type="AlphaFoldDB" id="A0A5B6VXL4"/>
<evidence type="ECO:0000313" key="1">
    <source>
        <dbReference type="EMBL" id="KAA3473745.1"/>
    </source>
</evidence>